<dbReference type="InterPro" id="IPR052173">
    <property type="entry name" value="Beta-lactam_resp_regulator"/>
</dbReference>
<feature type="transmembrane region" description="Helical" evidence="2">
    <location>
        <begin position="224"/>
        <end position="246"/>
    </location>
</feature>
<comment type="similarity">
    <text evidence="1">Belongs to the peptidase M56 family.</text>
</comment>
<feature type="transmembrane region" description="Helical" evidence="2">
    <location>
        <begin position="47"/>
        <end position="67"/>
    </location>
</feature>
<keyword evidence="6" id="KW-1185">Reference proteome</keyword>
<protein>
    <submittedName>
        <fullName evidence="5">BlaR1 family beta-lactam sensor/signal transducer</fullName>
    </submittedName>
</protein>
<name>A0ABY9KSR7_9BACI</name>
<dbReference type="PANTHER" id="PTHR34978:SF3">
    <property type="entry name" value="SLR0241 PROTEIN"/>
    <property type="match status" value="1"/>
</dbReference>
<keyword evidence="2" id="KW-0812">Transmembrane</keyword>
<evidence type="ECO:0000313" key="5">
    <source>
        <dbReference type="EMBL" id="WLV23801.1"/>
    </source>
</evidence>
<dbReference type="SUPFAM" id="SSF56601">
    <property type="entry name" value="beta-lactamase/transpeptidase-like"/>
    <property type="match status" value="1"/>
</dbReference>
<evidence type="ECO:0000256" key="1">
    <source>
        <dbReference type="ARBA" id="ARBA00011075"/>
    </source>
</evidence>
<evidence type="ECO:0000256" key="2">
    <source>
        <dbReference type="SAM" id="Phobius"/>
    </source>
</evidence>
<keyword evidence="2" id="KW-1133">Transmembrane helix</keyword>
<dbReference type="Proteomes" id="UP001180087">
    <property type="component" value="Chromosome"/>
</dbReference>
<dbReference type="CDD" id="cd07341">
    <property type="entry name" value="M56_BlaR1_MecR1_like"/>
    <property type="match status" value="1"/>
</dbReference>
<dbReference type="Pfam" id="PF05569">
    <property type="entry name" value="Peptidase_M56"/>
    <property type="match status" value="1"/>
</dbReference>
<feature type="domain" description="Peptidase M56" evidence="4">
    <location>
        <begin position="14"/>
        <end position="309"/>
    </location>
</feature>
<feature type="transmembrane region" description="Helical" evidence="2">
    <location>
        <begin position="181"/>
        <end position="197"/>
    </location>
</feature>
<accession>A0ABY9KSR7</accession>
<dbReference type="RefSeq" id="WP_348026180.1">
    <property type="nucleotide sequence ID" value="NZ_CP129113.1"/>
</dbReference>
<dbReference type="PANTHER" id="PTHR34978">
    <property type="entry name" value="POSSIBLE SENSOR-TRANSDUCER PROTEIN BLAR"/>
    <property type="match status" value="1"/>
</dbReference>
<dbReference type="InterPro" id="IPR012338">
    <property type="entry name" value="Beta-lactam/transpept-like"/>
</dbReference>
<organism evidence="5 6">
    <name type="scientific">Aciduricibacillus chroicocephali</name>
    <dbReference type="NCBI Taxonomy" id="3054939"/>
    <lineage>
        <taxon>Bacteria</taxon>
        <taxon>Bacillati</taxon>
        <taxon>Bacillota</taxon>
        <taxon>Bacilli</taxon>
        <taxon>Bacillales</taxon>
        <taxon>Bacillaceae</taxon>
        <taxon>Aciduricibacillus</taxon>
    </lineage>
</organism>
<gene>
    <name evidence="5" type="ORF">QR721_09120</name>
</gene>
<dbReference type="Gene3D" id="3.40.710.10">
    <property type="entry name" value="DD-peptidase/beta-lactamase superfamily"/>
    <property type="match status" value="1"/>
</dbReference>
<feature type="transmembrane region" description="Helical" evidence="2">
    <location>
        <begin position="115"/>
        <end position="137"/>
    </location>
</feature>
<proteinExistence type="inferred from homology"/>
<feature type="domain" description="Penicillin-binding protein transpeptidase" evidence="3">
    <location>
        <begin position="386"/>
        <end position="594"/>
    </location>
</feature>
<feature type="transmembrane region" description="Helical" evidence="2">
    <location>
        <begin position="6"/>
        <end position="27"/>
    </location>
</feature>
<evidence type="ECO:0000259" key="4">
    <source>
        <dbReference type="Pfam" id="PF05569"/>
    </source>
</evidence>
<dbReference type="Pfam" id="PF00905">
    <property type="entry name" value="Transpeptidase"/>
    <property type="match status" value="1"/>
</dbReference>
<reference evidence="5" key="1">
    <citation type="submission" date="2023-06" db="EMBL/GenBank/DDBJ databases">
        <title>A Treasure from Seagulls: Isolation and Description of Aciduricobacillus qingdaonensis gen. nov., sp. nov., a Rare Obligately Uric Acid-utilizing Member in the Family Bacillaceae.</title>
        <authorList>
            <person name="Liu W."/>
            <person name="Wang B."/>
        </authorList>
    </citation>
    <scope>NUCLEOTIDE SEQUENCE</scope>
    <source>
        <strain evidence="5">44XB</strain>
    </source>
</reference>
<dbReference type="InterPro" id="IPR001460">
    <property type="entry name" value="PCN-bd_Tpept"/>
</dbReference>
<dbReference type="InterPro" id="IPR008756">
    <property type="entry name" value="Peptidase_M56"/>
</dbReference>
<keyword evidence="2" id="KW-0472">Membrane</keyword>
<feature type="transmembrane region" description="Helical" evidence="2">
    <location>
        <begin position="326"/>
        <end position="346"/>
    </location>
</feature>
<evidence type="ECO:0000313" key="6">
    <source>
        <dbReference type="Proteomes" id="UP001180087"/>
    </source>
</evidence>
<evidence type="ECO:0000259" key="3">
    <source>
        <dbReference type="Pfam" id="PF00905"/>
    </source>
</evidence>
<sequence>MDIQSLLFKILWGTIAATLLTAAILFVKKVFLNHISTQMHYKIWQFIYVPLLMPFLPFNMLHPAWLLQNIERLNWYSGTIGTQEGKVRLWQNNTPAGSNTISDLSVSVSKALPDLFYNIIGSVWLIGMLVLAFRLIVGFINVQRVRSLAIPVQEEKILGLFNECKRQVGVNRNIKLLETEMFAAPITFGVIGPFVLIPKRLNSPEVLQHVFLHELSHQKNKDTLINYLTALVQIIYWFNPIVWYVASRMRTERELACDHRVLSLLNTEDAVKYGQTIISFANIGPDRVDTNLVSGIGGSKKQIKKRIVHIANFNLESNLLKRKSKMICTAIGCFVLILSMSMPALAASSDKFDFDFEKYSVKNEDLTPYFKDVEGSFVLYNSGNGQYEIFNRDISTKRVSPNSTYKIYSALFALDAGIITPELNGMKWNGSEQPFSKWRRDQNLDSAIRDSVNWYFQNLDKKVGNESLQRQFERIHYGNEDVSGDVSSYWMESTLKVSPIEQVQLLVHTLENNRYGFKEKDISQVKQSMFIEEKDSSRLYGKTGTGTVEGKDINGWFVGFVEKKNKIYTFAVNIQSNIGEANGKNAAEIARRILHDKGIF</sequence>
<dbReference type="NCBIfam" id="NF000326">
    <property type="entry name" value="blaR1_generic"/>
    <property type="match status" value="1"/>
</dbReference>
<dbReference type="EMBL" id="CP129113">
    <property type="protein sequence ID" value="WLV23801.1"/>
    <property type="molecule type" value="Genomic_DNA"/>
</dbReference>